<proteinExistence type="predicted"/>
<gene>
    <name evidence="2" type="ORF">H1W37_04670</name>
</gene>
<reference evidence="2 3" key="1">
    <citation type="submission" date="2020-07" db="EMBL/GenBank/DDBJ databases">
        <authorList>
            <person name="Li M."/>
        </authorList>
    </citation>
    <scope>NUCLEOTIDE SEQUENCE [LARGE SCALE GENOMIC DNA]</scope>
    <source>
        <strain evidence="2 3">DSM 23284</strain>
    </source>
</reference>
<accession>A0A838XLD6</accession>
<keyword evidence="1" id="KW-0472">Membrane</keyword>
<feature type="transmembrane region" description="Helical" evidence="1">
    <location>
        <begin position="7"/>
        <end position="27"/>
    </location>
</feature>
<name>A0A838XLD6_9HYPH</name>
<keyword evidence="1" id="KW-1133">Transmembrane helix</keyword>
<keyword evidence="3" id="KW-1185">Reference proteome</keyword>
<feature type="transmembrane region" description="Helical" evidence="1">
    <location>
        <begin position="39"/>
        <end position="57"/>
    </location>
</feature>
<sequence length="71" mass="7703">MRGWKTLVLNGLAAGAALLLECLHYLAGVDWTSHLGPQAALWVVIAFNLGNILLRHVTDGPAGWRRQGEGR</sequence>
<evidence type="ECO:0000313" key="3">
    <source>
        <dbReference type="Proteomes" id="UP000559404"/>
    </source>
</evidence>
<organism evidence="2 3">
    <name type="scientific">Stappia taiwanensis</name>
    <dbReference type="NCBI Taxonomy" id="992267"/>
    <lineage>
        <taxon>Bacteria</taxon>
        <taxon>Pseudomonadati</taxon>
        <taxon>Pseudomonadota</taxon>
        <taxon>Alphaproteobacteria</taxon>
        <taxon>Hyphomicrobiales</taxon>
        <taxon>Stappiaceae</taxon>
        <taxon>Stappia</taxon>
    </lineage>
</organism>
<protein>
    <submittedName>
        <fullName evidence="2">Uncharacterized protein</fullName>
    </submittedName>
</protein>
<evidence type="ECO:0000313" key="2">
    <source>
        <dbReference type="EMBL" id="MBA4610932.1"/>
    </source>
</evidence>
<dbReference type="AlphaFoldDB" id="A0A838XLD6"/>
<dbReference type="Proteomes" id="UP000559404">
    <property type="component" value="Unassembled WGS sequence"/>
</dbReference>
<keyword evidence="1" id="KW-0812">Transmembrane</keyword>
<evidence type="ECO:0000256" key="1">
    <source>
        <dbReference type="SAM" id="Phobius"/>
    </source>
</evidence>
<comment type="caution">
    <text evidence="2">The sequence shown here is derived from an EMBL/GenBank/DDBJ whole genome shotgun (WGS) entry which is preliminary data.</text>
</comment>
<dbReference type="EMBL" id="JACEON010000003">
    <property type="protein sequence ID" value="MBA4610932.1"/>
    <property type="molecule type" value="Genomic_DNA"/>
</dbReference>
<reference evidence="2 3" key="2">
    <citation type="submission" date="2020-08" db="EMBL/GenBank/DDBJ databases">
        <title>Stappia taiwanensis sp. nov., isolated from a coastal thermal spring.</title>
        <authorList>
            <person name="Kampfer P."/>
        </authorList>
    </citation>
    <scope>NUCLEOTIDE SEQUENCE [LARGE SCALE GENOMIC DNA]</scope>
    <source>
        <strain evidence="2 3">DSM 23284</strain>
    </source>
</reference>